<comment type="caution">
    <text evidence="1">The sequence shown here is derived from an EMBL/GenBank/DDBJ whole genome shotgun (WGS) entry which is preliminary data.</text>
</comment>
<gene>
    <name evidence="1" type="ORF">C1I98_11035</name>
</gene>
<sequence>MNLVLEIRGQANETARIGSLALTPPIREDYWTYRVQLGERQAIVGFPKFGILGIGFAVEKDWNANLPYDCAAEEIYEHIAHNKGDDDISREDCLTAIRMIQDAVKAERTS</sequence>
<dbReference type="RefSeq" id="WP_111167075.1">
    <property type="nucleotide sequence ID" value="NZ_POUA01000064.1"/>
</dbReference>
<dbReference type="Proteomes" id="UP000248544">
    <property type="component" value="Unassembled WGS sequence"/>
</dbReference>
<accession>A0A2W2GQ10</accession>
<organism evidence="1 2">
    <name type="scientific">Spongiactinospora gelatinilytica</name>
    <dbReference type="NCBI Taxonomy" id="2666298"/>
    <lineage>
        <taxon>Bacteria</taxon>
        <taxon>Bacillati</taxon>
        <taxon>Actinomycetota</taxon>
        <taxon>Actinomycetes</taxon>
        <taxon>Streptosporangiales</taxon>
        <taxon>Streptosporangiaceae</taxon>
        <taxon>Spongiactinospora</taxon>
    </lineage>
</organism>
<name>A0A2W2GQ10_9ACTN</name>
<keyword evidence="2" id="KW-1185">Reference proteome</keyword>
<evidence type="ECO:0000313" key="2">
    <source>
        <dbReference type="Proteomes" id="UP000248544"/>
    </source>
</evidence>
<proteinExistence type="predicted"/>
<dbReference type="EMBL" id="POUA01000064">
    <property type="protein sequence ID" value="PZG49843.1"/>
    <property type="molecule type" value="Genomic_DNA"/>
</dbReference>
<evidence type="ECO:0000313" key="1">
    <source>
        <dbReference type="EMBL" id="PZG49843.1"/>
    </source>
</evidence>
<reference evidence="1 2" key="1">
    <citation type="submission" date="2018-01" db="EMBL/GenBank/DDBJ databases">
        <title>Draft genome sequence of Sphaerisporangium sp. 7K107.</title>
        <authorList>
            <person name="Sahin N."/>
            <person name="Saygin H."/>
            <person name="Ay H."/>
        </authorList>
    </citation>
    <scope>NUCLEOTIDE SEQUENCE [LARGE SCALE GENOMIC DNA]</scope>
    <source>
        <strain evidence="1 2">7K107</strain>
    </source>
</reference>
<dbReference type="AlphaFoldDB" id="A0A2W2GQ10"/>
<protein>
    <submittedName>
        <fullName evidence="1">Uncharacterized protein</fullName>
    </submittedName>
</protein>